<dbReference type="Proteomes" id="UP001143856">
    <property type="component" value="Unassembled WGS sequence"/>
</dbReference>
<gene>
    <name evidence="1" type="ORF">NUW58_g6818</name>
</gene>
<accession>A0ACC1NP91</accession>
<name>A0ACC1NP91_9PEZI</name>
<reference evidence="1" key="1">
    <citation type="submission" date="2022-10" db="EMBL/GenBank/DDBJ databases">
        <title>Genome Sequence of Xylaria curta.</title>
        <authorList>
            <person name="Buettner E."/>
        </authorList>
    </citation>
    <scope>NUCLEOTIDE SEQUENCE</scope>
    <source>
        <strain evidence="1">Babe10</strain>
    </source>
</reference>
<dbReference type="EMBL" id="JAPDGR010001625">
    <property type="protein sequence ID" value="KAJ2980923.1"/>
    <property type="molecule type" value="Genomic_DNA"/>
</dbReference>
<protein>
    <submittedName>
        <fullName evidence="1">Uncharacterized protein</fullName>
    </submittedName>
</protein>
<comment type="caution">
    <text evidence="1">The sequence shown here is derived from an EMBL/GenBank/DDBJ whole genome shotgun (WGS) entry which is preliminary data.</text>
</comment>
<evidence type="ECO:0000313" key="2">
    <source>
        <dbReference type="Proteomes" id="UP001143856"/>
    </source>
</evidence>
<evidence type="ECO:0000313" key="1">
    <source>
        <dbReference type="EMBL" id="KAJ2980923.1"/>
    </source>
</evidence>
<sequence length="432" mass="46785">MSITQASQAALFTRLPVPKTNPPQLPSGTVSLYKDPWWTSDKLDLRTSDYVPNVRHRVQSALVDSCSYIAFNLPAGTVMTLMDHVVSVSAGENTANLKHTGASVDLVGVGYTVGVDLMAYGLDDMIASFFWRTVDLTRGAFELFIHPNFTGIRGIVFLAEFQPGVIHDIQAWSMNDSASSVRWKPMVDRQTAALFAHPDGSGESYRNMSGSITTKEASNLADYGFDDTISSFRWDTVVPVKEIIEPFNVTAASAANSGALSSTVRGTNRTSLPQAVTVSLDNTTSQTVTVSTQDQFVTGVSTTLSISNTVKGGVPGAVENETTTSWSVTVNFEYTQSTTHTTSTTKTIDLNIQQQVTAPPNTNYTASLLVSIGQLPPTIYKTTATRWYNVPMVGAQQDPTNNNWYKRTEEVDISMTGALAASTWTEITATPL</sequence>
<keyword evidence="2" id="KW-1185">Reference proteome</keyword>
<organism evidence="1 2">
    <name type="scientific">Xylaria curta</name>
    <dbReference type="NCBI Taxonomy" id="42375"/>
    <lineage>
        <taxon>Eukaryota</taxon>
        <taxon>Fungi</taxon>
        <taxon>Dikarya</taxon>
        <taxon>Ascomycota</taxon>
        <taxon>Pezizomycotina</taxon>
        <taxon>Sordariomycetes</taxon>
        <taxon>Xylariomycetidae</taxon>
        <taxon>Xylariales</taxon>
        <taxon>Xylariaceae</taxon>
        <taxon>Xylaria</taxon>
    </lineage>
</organism>
<proteinExistence type="predicted"/>